<proteinExistence type="predicted"/>
<comment type="caution">
    <text evidence="1">The sequence shown here is derived from an EMBL/GenBank/DDBJ whole genome shotgun (WGS) entry which is preliminary data.</text>
</comment>
<dbReference type="EMBL" id="CAJVPY010001292">
    <property type="protein sequence ID" value="CAG8515598.1"/>
    <property type="molecule type" value="Genomic_DNA"/>
</dbReference>
<accession>A0A9N9A3K5</accession>
<protein>
    <submittedName>
        <fullName evidence="1">12578_t:CDS:1</fullName>
    </submittedName>
</protein>
<dbReference type="Gene3D" id="1.20.930.20">
    <property type="entry name" value="Adaptor protein Cbl, N-terminal domain"/>
    <property type="match status" value="1"/>
</dbReference>
<keyword evidence="2" id="KW-1185">Reference proteome</keyword>
<dbReference type="AlphaFoldDB" id="A0A9N9A3K5"/>
<dbReference type="Gene3D" id="1.25.40.10">
    <property type="entry name" value="Tetratricopeptide repeat domain"/>
    <property type="match status" value="1"/>
</dbReference>
<dbReference type="CDD" id="cd21037">
    <property type="entry name" value="MLKL_NTD"/>
    <property type="match status" value="1"/>
</dbReference>
<dbReference type="OrthoDB" id="2402032at2759"/>
<organism evidence="1 2">
    <name type="scientific">Dentiscutata erythropus</name>
    <dbReference type="NCBI Taxonomy" id="1348616"/>
    <lineage>
        <taxon>Eukaryota</taxon>
        <taxon>Fungi</taxon>
        <taxon>Fungi incertae sedis</taxon>
        <taxon>Mucoromycota</taxon>
        <taxon>Glomeromycotina</taxon>
        <taxon>Glomeromycetes</taxon>
        <taxon>Diversisporales</taxon>
        <taxon>Gigasporaceae</taxon>
        <taxon>Dentiscutata</taxon>
    </lineage>
</organism>
<dbReference type="Proteomes" id="UP000789405">
    <property type="component" value="Unassembled WGS sequence"/>
</dbReference>
<evidence type="ECO:0000313" key="2">
    <source>
        <dbReference type="Proteomes" id="UP000789405"/>
    </source>
</evidence>
<dbReference type="SUPFAM" id="SSF81901">
    <property type="entry name" value="HCP-like"/>
    <property type="match status" value="1"/>
</dbReference>
<dbReference type="InterPro" id="IPR036537">
    <property type="entry name" value="Adaptor_Cbl_N_dom_sf"/>
</dbReference>
<dbReference type="InterPro" id="IPR059179">
    <property type="entry name" value="MLKL-like_MCAfunc"/>
</dbReference>
<dbReference type="InterPro" id="IPR011990">
    <property type="entry name" value="TPR-like_helical_dom_sf"/>
</dbReference>
<evidence type="ECO:0000313" key="1">
    <source>
        <dbReference type="EMBL" id="CAG8515598.1"/>
    </source>
</evidence>
<name>A0A9N9A3K5_9GLOM</name>
<reference evidence="1" key="1">
    <citation type="submission" date="2021-06" db="EMBL/GenBank/DDBJ databases">
        <authorList>
            <person name="Kallberg Y."/>
            <person name="Tangrot J."/>
            <person name="Rosling A."/>
        </authorList>
    </citation>
    <scope>NUCLEOTIDE SEQUENCE</scope>
    <source>
        <strain evidence="1">MA453B</strain>
    </source>
</reference>
<gene>
    <name evidence="1" type="ORF">DERYTH_LOCUS3607</name>
</gene>
<sequence>MALSPAIGLVALTKVVVQDLQTIYENAQCNQYIAKILLDRTKTAEYFLDLLSRNEDHGSLTKIIIQETVDIYEKVDIYENIQCNKYTSVKNFAEKVTQFRGIKKYWNANNVRRKFDSLMKEYDGYMNDLNTTVTITIAIQNTVDMKRIEREFEKIDKLNEEIDLETREEYINYLKLSANNGHGAAQYKLGDHYLSTNKEIALKYLNLAAAQNNNNAKEKLKILR</sequence>
<dbReference type="GO" id="GO:0007166">
    <property type="term" value="P:cell surface receptor signaling pathway"/>
    <property type="evidence" value="ECO:0007669"/>
    <property type="project" value="InterPro"/>
</dbReference>